<evidence type="ECO:0000256" key="3">
    <source>
        <dbReference type="ARBA" id="ARBA00022692"/>
    </source>
</evidence>
<name>A0A643BNR1_BALPH</name>
<evidence type="ECO:0000256" key="6">
    <source>
        <dbReference type="ARBA" id="ARBA00023136"/>
    </source>
</evidence>
<feature type="transmembrane region" description="Helical" evidence="12">
    <location>
        <begin position="343"/>
        <end position="362"/>
    </location>
</feature>
<evidence type="ECO:0000256" key="4">
    <source>
        <dbReference type="ARBA" id="ARBA00022989"/>
    </source>
</evidence>
<feature type="non-terminal residue" evidence="14">
    <location>
        <position position="1"/>
    </location>
</feature>
<feature type="transmembrane region" description="Helical" evidence="12">
    <location>
        <begin position="374"/>
        <end position="402"/>
    </location>
</feature>
<evidence type="ECO:0000256" key="7">
    <source>
        <dbReference type="ARBA" id="ARBA00023157"/>
    </source>
</evidence>
<feature type="transmembrane region" description="Helical" evidence="12">
    <location>
        <begin position="242"/>
        <end position="263"/>
    </location>
</feature>
<accession>A0A643BNR1</accession>
<organism evidence="14 15">
    <name type="scientific">Balaenoptera physalus</name>
    <name type="common">Fin whale</name>
    <name type="synonym">Balaena physalus</name>
    <dbReference type="NCBI Taxonomy" id="9770"/>
    <lineage>
        <taxon>Eukaryota</taxon>
        <taxon>Metazoa</taxon>
        <taxon>Chordata</taxon>
        <taxon>Craniata</taxon>
        <taxon>Vertebrata</taxon>
        <taxon>Euteleostomi</taxon>
        <taxon>Mammalia</taxon>
        <taxon>Eutheria</taxon>
        <taxon>Laurasiatheria</taxon>
        <taxon>Artiodactyla</taxon>
        <taxon>Whippomorpha</taxon>
        <taxon>Cetacea</taxon>
        <taxon>Mysticeti</taxon>
        <taxon>Balaenopteridae</taxon>
        <taxon>Balaenoptera</taxon>
    </lineage>
</organism>
<keyword evidence="5" id="KW-0297">G-protein coupled receptor</keyword>
<proteinExistence type="predicted"/>
<keyword evidence="10" id="KW-0807">Transducer</keyword>
<keyword evidence="15" id="KW-1185">Reference proteome</keyword>
<comment type="caution">
    <text evidence="14">The sequence shown here is derived from an EMBL/GenBank/DDBJ whole genome shotgun (WGS) entry which is preliminary data.</text>
</comment>
<feature type="domain" description="G-protein coupled receptors family 1 profile" evidence="13">
    <location>
        <begin position="248"/>
        <end position="439"/>
    </location>
</feature>
<feature type="region of interest" description="Disordered" evidence="11">
    <location>
        <begin position="462"/>
        <end position="481"/>
    </location>
</feature>
<dbReference type="AlphaFoldDB" id="A0A643BNR1"/>
<evidence type="ECO:0000256" key="2">
    <source>
        <dbReference type="ARBA" id="ARBA00022475"/>
    </source>
</evidence>
<reference evidence="14 15" key="1">
    <citation type="journal article" date="2019" name="PLoS ONE">
        <title>Genomic analyses reveal an absence of contemporary introgressive admixture between fin whales and blue whales, despite known hybrids.</title>
        <authorList>
            <person name="Westbury M.V."/>
            <person name="Petersen B."/>
            <person name="Lorenzen E.D."/>
        </authorList>
    </citation>
    <scope>NUCLEOTIDE SEQUENCE [LARGE SCALE GENOMIC DNA]</scope>
    <source>
        <strain evidence="14">FinWhale-01</strain>
    </source>
</reference>
<dbReference type="PANTHER" id="PTHR10489">
    <property type="entry name" value="CELL ADHESION MOLECULE"/>
    <property type="match status" value="1"/>
</dbReference>
<keyword evidence="6 12" id="KW-0472">Membrane</keyword>
<keyword evidence="2" id="KW-1003">Cell membrane</keyword>
<dbReference type="InterPro" id="IPR000355">
    <property type="entry name" value="Chemokine_rcpt"/>
</dbReference>
<evidence type="ECO:0000256" key="9">
    <source>
        <dbReference type="ARBA" id="ARBA00023180"/>
    </source>
</evidence>
<dbReference type="EMBL" id="SGJD01006885">
    <property type="protein sequence ID" value="KAB0389606.1"/>
    <property type="molecule type" value="Genomic_DNA"/>
</dbReference>
<dbReference type="PANTHER" id="PTHR10489:SF655">
    <property type="entry name" value="C-C CHEMOKINE RECEPTOR-LIKE 2"/>
    <property type="match status" value="1"/>
</dbReference>
<dbReference type="PROSITE" id="PS50262">
    <property type="entry name" value="G_PROTEIN_RECEP_F1_2"/>
    <property type="match status" value="1"/>
</dbReference>
<keyword evidence="4 12" id="KW-1133">Transmembrane helix</keyword>
<keyword evidence="9" id="KW-0325">Glycoprotein</keyword>
<feature type="transmembrane region" description="Helical" evidence="12">
    <location>
        <begin position="209"/>
        <end position="230"/>
    </location>
</feature>
<dbReference type="Proteomes" id="UP000437017">
    <property type="component" value="Unassembled WGS sequence"/>
</dbReference>
<evidence type="ECO:0000256" key="1">
    <source>
        <dbReference type="ARBA" id="ARBA00004651"/>
    </source>
</evidence>
<dbReference type="PRINTS" id="PR00657">
    <property type="entry name" value="CCCHEMOKINER"/>
</dbReference>
<dbReference type="GO" id="GO:0019722">
    <property type="term" value="P:calcium-mediated signaling"/>
    <property type="evidence" value="ECO:0007669"/>
    <property type="project" value="TreeGrafter"/>
</dbReference>
<protein>
    <recommendedName>
        <fullName evidence="13">G-protein coupled receptors family 1 profile domain-containing protein</fullName>
    </recommendedName>
</protein>
<gene>
    <name evidence="14" type="ORF">E2I00_016563</name>
</gene>
<evidence type="ECO:0000256" key="5">
    <source>
        <dbReference type="ARBA" id="ARBA00023040"/>
    </source>
</evidence>
<evidence type="ECO:0000313" key="15">
    <source>
        <dbReference type="Proteomes" id="UP000437017"/>
    </source>
</evidence>
<dbReference type="InterPro" id="IPR017452">
    <property type="entry name" value="GPCR_Rhodpsn_7TM"/>
</dbReference>
<dbReference type="InterPro" id="IPR050119">
    <property type="entry name" value="CCR1-9-like"/>
</dbReference>
<dbReference type="GO" id="GO:0006954">
    <property type="term" value="P:inflammatory response"/>
    <property type="evidence" value="ECO:0007669"/>
    <property type="project" value="TreeGrafter"/>
</dbReference>
<dbReference type="GO" id="GO:0016493">
    <property type="term" value="F:C-C chemokine receptor activity"/>
    <property type="evidence" value="ECO:0007669"/>
    <property type="project" value="TreeGrafter"/>
</dbReference>
<dbReference type="Pfam" id="PF00001">
    <property type="entry name" value="7tm_1"/>
    <property type="match status" value="1"/>
</dbReference>
<keyword evidence="7" id="KW-1015">Disulfide bond</keyword>
<comment type="subcellular location">
    <subcellularLocation>
        <location evidence="1">Cell membrane</location>
        <topology evidence="1">Multi-pass membrane protein</topology>
    </subcellularLocation>
</comment>
<dbReference type="Gene3D" id="1.20.1070.10">
    <property type="entry name" value="Rhodopsin 7-helix transmembrane proteins"/>
    <property type="match status" value="2"/>
</dbReference>
<dbReference type="InterPro" id="IPR000276">
    <property type="entry name" value="GPCR_Rhodpsn"/>
</dbReference>
<dbReference type="OrthoDB" id="9802979at2759"/>
<dbReference type="GO" id="GO:0009897">
    <property type="term" value="C:external side of plasma membrane"/>
    <property type="evidence" value="ECO:0007669"/>
    <property type="project" value="TreeGrafter"/>
</dbReference>
<keyword evidence="8" id="KW-0675">Receptor</keyword>
<evidence type="ECO:0000256" key="11">
    <source>
        <dbReference type="SAM" id="MobiDB-lite"/>
    </source>
</evidence>
<evidence type="ECO:0000259" key="13">
    <source>
        <dbReference type="PROSITE" id="PS50262"/>
    </source>
</evidence>
<evidence type="ECO:0000256" key="12">
    <source>
        <dbReference type="SAM" id="Phobius"/>
    </source>
</evidence>
<dbReference type="GO" id="GO:0005737">
    <property type="term" value="C:cytoplasm"/>
    <property type="evidence" value="ECO:0007669"/>
    <property type="project" value="TreeGrafter"/>
</dbReference>
<evidence type="ECO:0000313" key="14">
    <source>
        <dbReference type="EMBL" id="KAB0389606.1"/>
    </source>
</evidence>
<evidence type="ECO:0000256" key="10">
    <source>
        <dbReference type="ARBA" id="ARBA00023224"/>
    </source>
</evidence>
<dbReference type="GO" id="GO:0019957">
    <property type="term" value="F:C-C chemokine binding"/>
    <property type="evidence" value="ECO:0007669"/>
    <property type="project" value="TreeGrafter"/>
</dbReference>
<dbReference type="GO" id="GO:0006955">
    <property type="term" value="P:immune response"/>
    <property type="evidence" value="ECO:0007669"/>
    <property type="project" value="TreeGrafter"/>
</dbReference>
<dbReference type="SUPFAM" id="SSF81321">
    <property type="entry name" value="Family A G protein-coupled receptor-like"/>
    <property type="match status" value="1"/>
</dbReference>
<feature type="transmembrane region" description="Helical" evidence="12">
    <location>
        <begin position="284"/>
        <end position="303"/>
    </location>
</feature>
<dbReference type="GO" id="GO:0060326">
    <property type="term" value="P:cell chemotaxis"/>
    <property type="evidence" value="ECO:0007669"/>
    <property type="project" value="TreeGrafter"/>
</dbReference>
<feature type="transmembrane region" description="Helical" evidence="12">
    <location>
        <begin position="422"/>
        <end position="442"/>
    </location>
</feature>
<dbReference type="GO" id="GO:0007204">
    <property type="term" value="P:positive regulation of cytosolic calcium ion concentration"/>
    <property type="evidence" value="ECO:0007669"/>
    <property type="project" value="TreeGrafter"/>
</dbReference>
<sequence length="481" mass="55031">LSTPDDAGQAHSGPTKDALGFPTARADLVAQVLRGLSTKFPQFYFYFGWSTFCTDYHLKHSFGINRCRLTSEMNAKPTCKTSPQIRVSGQLFRRKPAFQLAQTVPTATRMVGQEAIPSPPRNSVSVMSMLMLRVVSLLQTFIYILQEKNSDLSASHRKLLRGGSLKMANYTSAPEDDYDVLIEDNLSNNDMEPCTPYEPKMLSAQLVPYLYTTVFTAGLLDNILVVLIVVKYKGLKQVENIYFLNLAISNLCLYSEAFFNVLLTVQRYQEFFRMRRLFSACRMVAGSIFTSAVAWVTAILVTLPELAFYKPQMESQKYKCFFTRPHFLPADETFWKHFLTLKMNILGFLLPLFFFVFCYVRMRKTLKCGVRNCDLFKLVFTIMVVFLLMWGPYNIALFLSAFNEHFSLHGCESSYNLNRSIQIMKIIATTHCCINPLLYVFLNKAFRKHLCHLCHLCSDTAPQPTEEPAQGTSREEYHLST</sequence>
<keyword evidence="3 12" id="KW-0812">Transmembrane</keyword>
<evidence type="ECO:0000256" key="8">
    <source>
        <dbReference type="ARBA" id="ARBA00023170"/>
    </source>
</evidence>
<dbReference type="PRINTS" id="PR00237">
    <property type="entry name" value="GPCRRHODOPSN"/>
</dbReference>